<sequence length="115" mass="12431">MVNLGTEAAAYALLTTRPKSIKYGSWITSSTSFVSHINPTKQSLSHPRMFHKYCNDINPEHWRYLDPSVATLTDVKRVCGAAARNISIAATILRNSECADHPAPASTTASSGLLG</sequence>
<evidence type="ECO:0000313" key="2">
    <source>
        <dbReference type="Proteomes" id="UP001234178"/>
    </source>
</evidence>
<dbReference type="Proteomes" id="UP001234178">
    <property type="component" value="Unassembled WGS sequence"/>
</dbReference>
<gene>
    <name evidence="1" type="ORF">OUZ56_021515</name>
</gene>
<accession>A0ABQ9ZHM3</accession>
<dbReference type="EMBL" id="JAOYFB010000003">
    <property type="protein sequence ID" value="KAK4012416.1"/>
    <property type="molecule type" value="Genomic_DNA"/>
</dbReference>
<evidence type="ECO:0000313" key="1">
    <source>
        <dbReference type="EMBL" id="KAK4012416.1"/>
    </source>
</evidence>
<name>A0ABQ9ZHM3_9CRUS</name>
<comment type="caution">
    <text evidence="1">The sequence shown here is derived from an EMBL/GenBank/DDBJ whole genome shotgun (WGS) entry which is preliminary data.</text>
</comment>
<reference evidence="1 2" key="1">
    <citation type="journal article" date="2023" name="Nucleic Acids Res.">
        <title>The hologenome of Daphnia magna reveals possible DNA methylation and microbiome-mediated evolution of the host genome.</title>
        <authorList>
            <person name="Chaturvedi A."/>
            <person name="Li X."/>
            <person name="Dhandapani V."/>
            <person name="Marshall H."/>
            <person name="Kissane S."/>
            <person name="Cuenca-Cambronero M."/>
            <person name="Asole G."/>
            <person name="Calvet F."/>
            <person name="Ruiz-Romero M."/>
            <person name="Marangio P."/>
            <person name="Guigo R."/>
            <person name="Rago D."/>
            <person name="Mirbahai L."/>
            <person name="Eastwood N."/>
            <person name="Colbourne J.K."/>
            <person name="Zhou J."/>
            <person name="Mallon E."/>
            <person name="Orsini L."/>
        </authorList>
    </citation>
    <scope>NUCLEOTIDE SEQUENCE [LARGE SCALE GENOMIC DNA]</scope>
    <source>
        <strain evidence="1">LRV0_1</strain>
    </source>
</reference>
<proteinExistence type="predicted"/>
<organism evidence="1 2">
    <name type="scientific">Daphnia magna</name>
    <dbReference type="NCBI Taxonomy" id="35525"/>
    <lineage>
        <taxon>Eukaryota</taxon>
        <taxon>Metazoa</taxon>
        <taxon>Ecdysozoa</taxon>
        <taxon>Arthropoda</taxon>
        <taxon>Crustacea</taxon>
        <taxon>Branchiopoda</taxon>
        <taxon>Diplostraca</taxon>
        <taxon>Cladocera</taxon>
        <taxon>Anomopoda</taxon>
        <taxon>Daphniidae</taxon>
        <taxon>Daphnia</taxon>
    </lineage>
</organism>
<keyword evidence="2" id="KW-1185">Reference proteome</keyword>
<protein>
    <submittedName>
        <fullName evidence="1">Uncharacterized protein</fullName>
    </submittedName>
</protein>